<reference evidence="1" key="1">
    <citation type="submission" date="2020-01" db="EMBL/GenBank/DDBJ databases">
        <authorList>
            <person name="Qin S."/>
        </authorList>
    </citation>
    <scope>NUCLEOTIDE SEQUENCE</scope>
    <source>
        <strain evidence="1">CVir17-16-YZ6g</strain>
        <plasmid evidence="1">p17-15-vir-like</plasmid>
    </source>
</reference>
<accession>A0A8B0SSJ7</accession>
<protein>
    <submittedName>
        <fullName evidence="1">Uncharacterized protein</fullName>
    </submittedName>
</protein>
<name>A0A8B0SSJ7_KLEPN</name>
<sequence length="38" mass="4468">MANVRICVTKFTQIFLTSLPFRSVEIKKVSCLFHFSYL</sequence>
<keyword evidence="1" id="KW-0614">Plasmid</keyword>
<proteinExistence type="predicted"/>
<dbReference type="AlphaFoldDB" id="A0A8B0SSJ7"/>
<dbReference type="EMBL" id="MN956836">
    <property type="protein sequence ID" value="QTX13949.1"/>
    <property type="molecule type" value="Genomic_DNA"/>
</dbReference>
<evidence type="ECO:0000313" key="1">
    <source>
        <dbReference type="EMBL" id="QTX13949.1"/>
    </source>
</evidence>
<geneLocation type="plasmid" evidence="1">
    <name>p17-15-vir-like</name>
</geneLocation>
<organism evidence="1">
    <name type="scientific">Klebsiella pneumoniae</name>
    <dbReference type="NCBI Taxonomy" id="573"/>
    <lineage>
        <taxon>Bacteria</taxon>
        <taxon>Pseudomonadati</taxon>
        <taxon>Pseudomonadota</taxon>
        <taxon>Gammaproteobacteria</taxon>
        <taxon>Enterobacterales</taxon>
        <taxon>Enterobacteriaceae</taxon>
        <taxon>Klebsiella/Raoultella group</taxon>
        <taxon>Klebsiella</taxon>
        <taxon>Klebsiella pneumoniae complex</taxon>
    </lineage>
</organism>